<proteinExistence type="predicted"/>
<dbReference type="Proteomes" id="UP000603865">
    <property type="component" value="Unassembled WGS sequence"/>
</dbReference>
<feature type="region of interest" description="Disordered" evidence="1">
    <location>
        <begin position="1"/>
        <end position="25"/>
    </location>
</feature>
<evidence type="ECO:0000313" key="2">
    <source>
        <dbReference type="EMBL" id="GGR38027.1"/>
    </source>
</evidence>
<keyword evidence="3" id="KW-1185">Reference proteome</keyword>
<evidence type="ECO:0000256" key="1">
    <source>
        <dbReference type="SAM" id="MobiDB-lite"/>
    </source>
</evidence>
<evidence type="ECO:0000313" key="3">
    <source>
        <dbReference type="Proteomes" id="UP000603865"/>
    </source>
</evidence>
<reference evidence="2" key="1">
    <citation type="journal article" date="2014" name="Int. J. Syst. Evol. Microbiol.">
        <title>Complete genome sequence of Corynebacterium casei LMG S-19264T (=DSM 44701T), isolated from a smear-ripened cheese.</title>
        <authorList>
            <consortium name="US DOE Joint Genome Institute (JGI-PGF)"/>
            <person name="Walter F."/>
            <person name="Albersmeier A."/>
            <person name="Kalinowski J."/>
            <person name="Ruckert C."/>
        </authorList>
    </citation>
    <scope>NUCLEOTIDE SEQUENCE</scope>
    <source>
        <strain evidence="2">JCM 31311</strain>
    </source>
</reference>
<gene>
    <name evidence="2" type="ORF">GCM10008957_54130</name>
</gene>
<name>A0A918FHH2_9DEIO</name>
<protein>
    <submittedName>
        <fullName evidence="2">Uncharacterized protein</fullName>
    </submittedName>
</protein>
<accession>A0A918FHH2</accession>
<sequence>MSDVVPSPYAEGTQGNGGGKRINATQVPGGEIFGGQAEIAAEKQEREKESVVDCQEQPEVAATGSVCKVAVVFECQRV</sequence>
<dbReference type="EMBL" id="BMQL01000083">
    <property type="protein sequence ID" value="GGR38027.1"/>
    <property type="molecule type" value="Genomic_DNA"/>
</dbReference>
<reference evidence="2" key="2">
    <citation type="submission" date="2020-09" db="EMBL/GenBank/DDBJ databases">
        <authorList>
            <person name="Sun Q."/>
            <person name="Ohkuma M."/>
        </authorList>
    </citation>
    <scope>NUCLEOTIDE SEQUENCE</scope>
    <source>
        <strain evidence="2">JCM 31311</strain>
    </source>
</reference>
<organism evidence="2 3">
    <name type="scientific">Deinococcus ruber</name>
    <dbReference type="NCBI Taxonomy" id="1848197"/>
    <lineage>
        <taxon>Bacteria</taxon>
        <taxon>Thermotogati</taxon>
        <taxon>Deinococcota</taxon>
        <taxon>Deinococci</taxon>
        <taxon>Deinococcales</taxon>
        <taxon>Deinococcaceae</taxon>
        <taxon>Deinococcus</taxon>
    </lineage>
</organism>
<dbReference type="AlphaFoldDB" id="A0A918FHH2"/>
<comment type="caution">
    <text evidence="2">The sequence shown here is derived from an EMBL/GenBank/DDBJ whole genome shotgun (WGS) entry which is preliminary data.</text>
</comment>